<dbReference type="PANTHER" id="PTHR38096:SF1">
    <property type="entry name" value="ENTEROBACTIN SYNTHASE COMPONENT D"/>
    <property type="match status" value="1"/>
</dbReference>
<keyword evidence="5" id="KW-1185">Reference proteome</keyword>
<sequence length="242" mass="25917">MLTKLLPANVATAEATADPAEVFLYPEEENLIRNAVPKRRLEFGTVRWCARRAMDSLGLPPAPVVPGRRGAPQWAPSVVGSMTHCAGFRGVALARSAQFAAVGIDAETNTALPDGVLESIALPRELRWNRELTRAAPEIAWDRLLFSIKEAVYKTWFPLTGQELDFTDAVVSIDAAEETFRARLLPDPETLSAAAPHAFSGRWSAADGVLLSAIAVPAARPVVAGAPQRRSAPRLCPAGSAC</sequence>
<reference evidence="5" key="1">
    <citation type="journal article" date="2019" name="Int. J. Syst. Evol. Microbiol.">
        <title>The Global Catalogue of Microorganisms (GCM) 10K type strain sequencing project: providing services to taxonomists for standard genome sequencing and annotation.</title>
        <authorList>
            <consortium name="The Broad Institute Genomics Platform"/>
            <consortium name="The Broad Institute Genome Sequencing Center for Infectious Disease"/>
            <person name="Wu L."/>
            <person name="Ma J."/>
        </authorList>
    </citation>
    <scope>NUCLEOTIDE SEQUENCE [LARGE SCALE GENOMIC DNA]</scope>
    <source>
        <strain evidence="5">JCM 4738</strain>
    </source>
</reference>
<evidence type="ECO:0000259" key="2">
    <source>
        <dbReference type="Pfam" id="PF01648"/>
    </source>
</evidence>
<accession>A0ABQ3F0U7</accession>
<dbReference type="EMBL" id="BMVP01000012">
    <property type="protein sequence ID" value="GHB74806.1"/>
    <property type="molecule type" value="Genomic_DNA"/>
</dbReference>
<comment type="caution">
    <text evidence="4">The sequence shown here is derived from an EMBL/GenBank/DDBJ whole genome shotgun (WGS) entry which is preliminary data.</text>
</comment>
<dbReference type="Proteomes" id="UP000642673">
    <property type="component" value="Unassembled WGS sequence"/>
</dbReference>
<feature type="domain" description="4'-phosphopantetheinyl transferase" evidence="2">
    <location>
        <begin position="101"/>
        <end position="180"/>
    </location>
</feature>
<protein>
    <submittedName>
        <fullName evidence="4">4'-phosphopantetheinyl transferase</fullName>
    </submittedName>
</protein>
<evidence type="ECO:0000313" key="5">
    <source>
        <dbReference type="Proteomes" id="UP000642673"/>
    </source>
</evidence>
<dbReference type="InterPro" id="IPR008278">
    <property type="entry name" value="4-PPantetheinyl_Trfase_dom"/>
</dbReference>
<dbReference type="PANTHER" id="PTHR38096">
    <property type="entry name" value="ENTEROBACTIN SYNTHASE COMPONENT D"/>
    <property type="match status" value="1"/>
</dbReference>
<dbReference type="InterPro" id="IPR003542">
    <property type="entry name" value="Enbac_synth_compD-like"/>
</dbReference>
<feature type="domain" description="4'-phosphopantetheinyl transferase N-terminal" evidence="3">
    <location>
        <begin position="27"/>
        <end position="94"/>
    </location>
</feature>
<dbReference type="GO" id="GO:0016740">
    <property type="term" value="F:transferase activity"/>
    <property type="evidence" value="ECO:0007669"/>
    <property type="project" value="UniProtKB-KW"/>
</dbReference>
<proteinExistence type="predicted"/>
<evidence type="ECO:0000259" key="3">
    <source>
        <dbReference type="Pfam" id="PF17837"/>
    </source>
</evidence>
<name>A0ABQ3F0U7_9ACTN</name>
<dbReference type="SUPFAM" id="SSF56214">
    <property type="entry name" value="4'-phosphopantetheinyl transferase"/>
    <property type="match status" value="1"/>
</dbReference>
<organism evidence="4 5">
    <name type="scientific">Streptomyces cirratus</name>
    <dbReference type="NCBI Taxonomy" id="68187"/>
    <lineage>
        <taxon>Bacteria</taxon>
        <taxon>Bacillati</taxon>
        <taxon>Actinomycetota</taxon>
        <taxon>Actinomycetes</taxon>
        <taxon>Kitasatosporales</taxon>
        <taxon>Streptomycetaceae</taxon>
        <taxon>Streptomyces</taxon>
    </lineage>
</organism>
<dbReference type="Pfam" id="PF17837">
    <property type="entry name" value="4PPT_N"/>
    <property type="match status" value="1"/>
</dbReference>
<dbReference type="InterPro" id="IPR037143">
    <property type="entry name" value="4-PPantetheinyl_Trfase_dom_sf"/>
</dbReference>
<dbReference type="PRINTS" id="PR01399">
    <property type="entry name" value="ENTSNTHTASED"/>
</dbReference>
<evidence type="ECO:0000256" key="1">
    <source>
        <dbReference type="ARBA" id="ARBA00022679"/>
    </source>
</evidence>
<keyword evidence="1 4" id="KW-0808">Transferase</keyword>
<evidence type="ECO:0000313" key="4">
    <source>
        <dbReference type="EMBL" id="GHB74806.1"/>
    </source>
</evidence>
<dbReference type="Pfam" id="PF01648">
    <property type="entry name" value="ACPS"/>
    <property type="match status" value="1"/>
</dbReference>
<dbReference type="InterPro" id="IPR041354">
    <property type="entry name" value="4PPT_N"/>
</dbReference>
<gene>
    <name evidence="4" type="ORF">GCM10010347_51620</name>
</gene>
<dbReference type="RefSeq" id="WP_190186606.1">
    <property type="nucleotide sequence ID" value="NZ_BMVP01000012.1"/>
</dbReference>